<evidence type="ECO:0000313" key="2">
    <source>
        <dbReference type="Proteomes" id="UP001448614"/>
    </source>
</evidence>
<name>A0ABV0GMW7_PAENI</name>
<dbReference type="EMBL" id="JBBMFV010000004">
    <property type="protein sequence ID" value="MEO3939830.1"/>
    <property type="molecule type" value="Genomic_DNA"/>
</dbReference>
<gene>
    <name evidence="1" type="ORF">V3C41_01960</name>
</gene>
<evidence type="ECO:0000313" key="1">
    <source>
        <dbReference type="EMBL" id="MEO3939830.1"/>
    </source>
</evidence>
<accession>A0ABV0GMW7</accession>
<keyword evidence="2" id="KW-1185">Reference proteome</keyword>
<proteinExistence type="predicted"/>
<protein>
    <submittedName>
        <fullName evidence="1">Uncharacterized protein</fullName>
    </submittedName>
</protein>
<sequence length="196" mass="21785">MDTSSEQLAIAIGKALGGGQASAYTGTSYCQSGNHQMSYAISVHPRVFMWTAKELPDGRTRTFDPRRLIIQTDEVDDPYGLSIDRIPFSFPEAVQLSFPLSLPIWGRQLDDYPPVACEVNGSDTTLLLRHRVDRTIFGSFTFESENGIAKTLVLPTTALKLERDLAHENGEHDFGFVAGFGEPDLQNRLRPDENTH</sequence>
<reference evidence="1 2" key="1">
    <citation type="journal article" date="2024" name="Appl. Microbiol. Biotechnol.">
        <title>Biosynthetic gene clusters with biotechnological applications in novel Antarctic isolates from Actinomycetota.</title>
        <authorList>
            <person name="Bruna P."/>
            <person name="Nunez-Montero K."/>
            <person name="Contreras M.J."/>
            <person name="Leal K."/>
            <person name="Garcia M."/>
            <person name="Abanto M."/>
            <person name="Barrientos L."/>
        </authorList>
    </citation>
    <scope>NUCLEOTIDE SEQUENCE [LARGE SCALE GENOMIC DNA]</scope>
    <source>
        <strain evidence="1 2">Se16.17</strain>
    </source>
</reference>
<organism evidence="1 2">
    <name type="scientific">Paenarthrobacter nicotinovorans</name>
    <name type="common">Arthrobacter nicotinovorans</name>
    <dbReference type="NCBI Taxonomy" id="29320"/>
    <lineage>
        <taxon>Bacteria</taxon>
        <taxon>Bacillati</taxon>
        <taxon>Actinomycetota</taxon>
        <taxon>Actinomycetes</taxon>
        <taxon>Micrococcales</taxon>
        <taxon>Micrococcaceae</taxon>
        <taxon>Paenarthrobacter</taxon>
    </lineage>
</organism>
<dbReference type="Proteomes" id="UP001448614">
    <property type="component" value="Unassembled WGS sequence"/>
</dbReference>
<dbReference type="RefSeq" id="WP_347781707.1">
    <property type="nucleotide sequence ID" value="NZ_JBBMFV010000004.1"/>
</dbReference>
<comment type="caution">
    <text evidence="1">The sequence shown here is derived from an EMBL/GenBank/DDBJ whole genome shotgun (WGS) entry which is preliminary data.</text>
</comment>